<protein>
    <submittedName>
        <fullName evidence="1">Uncharacterized protein</fullName>
    </submittedName>
</protein>
<name>A0A517MP38_9BACT</name>
<keyword evidence="2" id="KW-1185">Reference proteome</keyword>
<accession>A0A517MP38</accession>
<dbReference type="AlphaFoldDB" id="A0A517MP38"/>
<gene>
    <name evidence="1" type="ORF">FF011L_54580</name>
</gene>
<reference evidence="1 2" key="1">
    <citation type="submission" date="2019-02" db="EMBL/GenBank/DDBJ databases">
        <title>Deep-cultivation of Planctomycetes and their phenomic and genomic characterization uncovers novel biology.</title>
        <authorList>
            <person name="Wiegand S."/>
            <person name="Jogler M."/>
            <person name="Boedeker C."/>
            <person name="Pinto D."/>
            <person name="Vollmers J."/>
            <person name="Rivas-Marin E."/>
            <person name="Kohn T."/>
            <person name="Peeters S.H."/>
            <person name="Heuer A."/>
            <person name="Rast P."/>
            <person name="Oberbeckmann S."/>
            <person name="Bunk B."/>
            <person name="Jeske O."/>
            <person name="Meyerdierks A."/>
            <person name="Storesund J.E."/>
            <person name="Kallscheuer N."/>
            <person name="Luecker S."/>
            <person name="Lage O.M."/>
            <person name="Pohl T."/>
            <person name="Merkel B.J."/>
            <person name="Hornburger P."/>
            <person name="Mueller R.-W."/>
            <person name="Bruemmer F."/>
            <person name="Labrenz M."/>
            <person name="Spormann A.M."/>
            <person name="Op den Camp H."/>
            <person name="Overmann J."/>
            <person name="Amann R."/>
            <person name="Jetten M.S.M."/>
            <person name="Mascher T."/>
            <person name="Medema M.H."/>
            <person name="Devos D.P."/>
            <person name="Kaster A.-K."/>
            <person name="Ovreas L."/>
            <person name="Rohde M."/>
            <person name="Galperin M.Y."/>
            <person name="Jogler C."/>
        </authorList>
    </citation>
    <scope>NUCLEOTIDE SEQUENCE [LARGE SCALE GENOMIC DNA]</scope>
    <source>
        <strain evidence="1 2">FF011L</strain>
    </source>
</reference>
<dbReference type="EMBL" id="CP036262">
    <property type="protein sequence ID" value="QDS96646.1"/>
    <property type="molecule type" value="Genomic_DNA"/>
</dbReference>
<dbReference type="Proteomes" id="UP000320672">
    <property type="component" value="Chromosome"/>
</dbReference>
<sequence>MHLVTRNRNYILLMVGLVALCQAGCMGLVSTILHTTGADMIPAQFEGLEKQRVAVIAVTDSSHYSDDVAAQMVGREISEILSDEVKDIKLVREDEISDWRDSNGWDQLDFITIGRGVKADKIVAIELTDLRLQDGKTLYRGQVSATTTVFDVKTGKREFRRHVDDYSYPITGGQYTSETTEAKFRRVFLHRLSEELARYFHRYDHRDSVALDAELL</sequence>
<organism evidence="1 2">
    <name type="scientific">Roseimaritima multifibrata</name>
    <dbReference type="NCBI Taxonomy" id="1930274"/>
    <lineage>
        <taxon>Bacteria</taxon>
        <taxon>Pseudomonadati</taxon>
        <taxon>Planctomycetota</taxon>
        <taxon>Planctomycetia</taxon>
        <taxon>Pirellulales</taxon>
        <taxon>Pirellulaceae</taxon>
        <taxon>Roseimaritima</taxon>
    </lineage>
</organism>
<dbReference type="KEGG" id="rml:FF011L_54580"/>
<evidence type="ECO:0000313" key="2">
    <source>
        <dbReference type="Proteomes" id="UP000320672"/>
    </source>
</evidence>
<proteinExistence type="predicted"/>
<evidence type="ECO:0000313" key="1">
    <source>
        <dbReference type="EMBL" id="QDS96646.1"/>
    </source>
</evidence>